<evidence type="ECO:0000256" key="5">
    <source>
        <dbReference type="ARBA" id="ARBA00023116"/>
    </source>
</evidence>
<dbReference type="CDD" id="cd01679">
    <property type="entry name" value="RNR_I"/>
    <property type="match status" value="1"/>
</dbReference>
<comment type="catalytic activity">
    <reaction evidence="7">
        <text>a 2'-deoxyribonucleoside 5'-diphosphate + [thioredoxin]-disulfide + H2O = a ribonucleoside 5'-diphosphate + [thioredoxin]-dithiol</text>
        <dbReference type="Rhea" id="RHEA:23252"/>
        <dbReference type="Rhea" id="RHEA-COMP:10698"/>
        <dbReference type="Rhea" id="RHEA-COMP:10700"/>
        <dbReference type="ChEBI" id="CHEBI:15377"/>
        <dbReference type="ChEBI" id="CHEBI:29950"/>
        <dbReference type="ChEBI" id="CHEBI:50058"/>
        <dbReference type="ChEBI" id="CHEBI:57930"/>
        <dbReference type="ChEBI" id="CHEBI:73316"/>
        <dbReference type="EC" id="1.17.4.1"/>
    </reaction>
</comment>
<dbReference type="PROSITE" id="PS51161">
    <property type="entry name" value="ATP_CONE"/>
    <property type="match status" value="1"/>
</dbReference>
<evidence type="ECO:0000256" key="2">
    <source>
        <dbReference type="ARBA" id="ARBA00022533"/>
    </source>
</evidence>
<keyword evidence="3 6" id="KW-0547">Nucleotide-binding</keyword>
<dbReference type="PROSITE" id="PS00089">
    <property type="entry name" value="RIBORED_LARGE"/>
    <property type="match status" value="1"/>
</dbReference>
<feature type="domain" description="ATP-cone" evidence="9">
    <location>
        <begin position="88"/>
        <end position="186"/>
    </location>
</feature>
<reference evidence="10" key="2">
    <citation type="submission" date="2021-04" db="EMBL/GenBank/DDBJ databases">
        <authorList>
            <person name="Podell S."/>
        </authorList>
    </citation>
    <scope>NUCLEOTIDE SEQUENCE</scope>
    <source>
        <strain evidence="10">Hildebrandi</strain>
    </source>
</reference>
<keyword evidence="8" id="KW-0812">Transmembrane</keyword>
<reference evidence="10" key="1">
    <citation type="journal article" date="2021" name="Sci. Rep.">
        <title>Diploid genomic architecture of Nitzschia inconspicua, an elite biomass production diatom.</title>
        <authorList>
            <person name="Oliver A."/>
            <person name="Podell S."/>
            <person name="Pinowska A."/>
            <person name="Traller J.C."/>
            <person name="Smith S.R."/>
            <person name="McClure R."/>
            <person name="Beliaev A."/>
            <person name="Bohutskyi P."/>
            <person name="Hill E.A."/>
            <person name="Rabines A."/>
            <person name="Zheng H."/>
            <person name="Allen L.Z."/>
            <person name="Kuo A."/>
            <person name="Grigoriev I.V."/>
            <person name="Allen A.E."/>
            <person name="Hazlebeck D."/>
            <person name="Allen E.E."/>
        </authorList>
    </citation>
    <scope>NUCLEOTIDE SEQUENCE</scope>
    <source>
        <strain evidence="10">Hildebrandi</strain>
    </source>
</reference>
<dbReference type="PANTHER" id="PTHR11573">
    <property type="entry name" value="RIBONUCLEOSIDE-DIPHOSPHATE REDUCTASE LARGE CHAIN"/>
    <property type="match status" value="1"/>
</dbReference>
<dbReference type="InterPro" id="IPR000788">
    <property type="entry name" value="RNR_lg_C"/>
</dbReference>
<dbReference type="GO" id="GO:0009263">
    <property type="term" value="P:deoxyribonucleotide biosynthetic process"/>
    <property type="evidence" value="ECO:0007669"/>
    <property type="project" value="UniProtKB-KW"/>
</dbReference>
<gene>
    <name evidence="10" type="ORF">IV203_009970</name>
</gene>
<proteinExistence type="inferred from homology"/>
<accession>A0A9K3KWR6</accession>
<dbReference type="Pfam" id="PF03477">
    <property type="entry name" value="ATP-cone"/>
    <property type="match status" value="1"/>
</dbReference>
<evidence type="ECO:0000256" key="1">
    <source>
        <dbReference type="ARBA" id="ARBA00010406"/>
    </source>
</evidence>
<dbReference type="GO" id="GO:0005971">
    <property type="term" value="C:ribonucleoside-diphosphate reductase complex"/>
    <property type="evidence" value="ECO:0007669"/>
    <property type="project" value="TreeGrafter"/>
</dbReference>
<feature type="transmembrane region" description="Helical" evidence="8">
    <location>
        <begin position="7"/>
        <end position="27"/>
    </location>
</feature>
<name>A0A9K3KWR6_9STRA</name>
<keyword evidence="2" id="KW-0021">Allosteric enzyme</keyword>
<dbReference type="InterPro" id="IPR039718">
    <property type="entry name" value="Rrm1"/>
</dbReference>
<keyword evidence="7" id="KW-0560">Oxidoreductase</keyword>
<keyword evidence="4 6" id="KW-0067">ATP-binding</keyword>
<evidence type="ECO:0000259" key="9">
    <source>
        <dbReference type="PROSITE" id="PS51161"/>
    </source>
</evidence>
<dbReference type="GO" id="GO:0004748">
    <property type="term" value="F:ribonucleoside-diphosphate reductase activity, thioredoxin disulfide as acceptor"/>
    <property type="evidence" value="ECO:0007669"/>
    <property type="project" value="UniProtKB-EC"/>
</dbReference>
<dbReference type="NCBIfam" id="TIGR02506">
    <property type="entry name" value="NrdE_NrdA"/>
    <property type="match status" value="1"/>
</dbReference>
<evidence type="ECO:0000256" key="7">
    <source>
        <dbReference type="RuleBase" id="RU003410"/>
    </source>
</evidence>
<dbReference type="EMBL" id="JAGRRH010000018">
    <property type="protein sequence ID" value="KAG7350610.1"/>
    <property type="molecule type" value="Genomic_DNA"/>
</dbReference>
<dbReference type="InterPro" id="IPR013346">
    <property type="entry name" value="NrdE_NrdA_C"/>
</dbReference>
<keyword evidence="8" id="KW-1133">Transmembrane helix</keyword>
<evidence type="ECO:0000313" key="10">
    <source>
        <dbReference type="EMBL" id="KAG7350610.1"/>
    </source>
</evidence>
<evidence type="ECO:0000256" key="3">
    <source>
        <dbReference type="ARBA" id="ARBA00022741"/>
    </source>
</evidence>
<organism evidence="10 11">
    <name type="scientific">Nitzschia inconspicua</name>
    <dbReference type="NCBI Taxonomy" id="303405"/>
    <lineage>
        <taxon>Eukaryota</taxon>
        <taxon>Sar</taxon>
        <taxon>Stramenopiles</taxon>
        <taxon>Ochrophyta</taxon>
        <taxon>Bacillariophyta</taxon>
        <taxon>Bacillariophyceae</taxon>
        <taxon>Bacillariophycidae</taxon>
        <taxon>Bacillariales</taxon>
        <taxon>Bacillariaceae</taxon>
        <taxon>Nitzschia</taxon>
    </lineage>
</organism>
<comment type="function">
    <text evidence="7">Provides the precursors necessary for DNA synthesis. Catalyzes the biosynthesis of deoxyribonucleotides from the corresponding ribonucleotides.</text>
</comment>
<evidence type="ECO:0000256" key="4">
    <source>
        <dbReference type="ARBA" id="ARBA00022840"/>
    </source>
</evidence>
<dbReference type="Pfam" id="PF02867">
    <property type="entry name" value="Ribonuc_red_lgC"/>
    <property type="match status" value="1"/>
</dbReference>
<sequence>MTSYSWCWASWIALYVTINLMVASVVVECSSASRSSTSLHSTFNGGSNLMRTSDDGTSQHIEDNHSLFLSGIQRSNSSDVGDAEDELVLVRKRDGSKEPLEEKKILRRLENLADSFSPEDSNTLRNRLNLASLAKTIMQGMYPNVTTFEIDTLAAETAASMATQHVLYARLAARILISQNHKHTPPTFSASIQALNGETKYIDPDLADLVERRGAEINAQIRRERDYEMTYFGFKTLERSYLLRTDDGTILETPQYLMMRVALGIHCTSGARKDISTLLQTEDERLQAAFETYHLMSQGYFTHASPTLFHSGTTHPQLSSCFLVQMSDDSIAGIYDTLKRCAVISKAAGGIGLSVHNIRARGTPIQGTRGISNGLVPMLRVYDVTSRYVDQGGGKRPGAFAVYLEPWHADVIDVLNLKKNHGKEEHRARDLFYGLWIPDEFMRRVEKDEVWSLMCPHQCPGLSECHGKAFDELYSKYEREGRFVRQMRARDLWSAILESQIETGTPYMLYKDSANQKSNQKNLGTIQCSNLCTEIIQFTDEEEIAVCNLASICLPKFVVSDRGPFGSINPDSGRAYFDHDALHRITKTVTKNLNRIIDINSYPVPGAKASNHRHRPIGIGVSGLADAFIRLGLPFTSDRAKKLNEAIFETMYHAALEASSELAAEHGSYETFVDSPASKGDLQFDLWGVPSRTLPSQRQDIGIPSLERYSEQCQGRGYDWDGLKKKIVTTGLRNSLLLAPMPTASTSQILGVNECFEPFSSNMYLRRVKAGEFILTNPHLLQDLTDRGLWTPEIRNQLMRDGGSVANIDAIPSRLKELYKTVWEIKMKSIIDMAADRGKFIDQSQSLNLFIADPTMDKLTAMHFYAWKKGLKTGMYYLRTKPAVQAIQYTVDRAPTSVTSSVQIIDETEVCINCQS</sequence>
<keyword evidence="5 7" id="KW-0215">Deoxyribonucleotide synthesis</keyword>
<comment type="caution">
    <text evidence="10">The sequence shown here is derived from an EMBL/GenBank/DDBJ whole genome shotgun (WGS) entry which is preliminary data.</text>
</comment>
<comment type="similarity">
    <text evidence="1 7">Belongs to the ribonucleoside diphosphate reductase large chain family.</text>
</comment>
<dbReference type="GO" id="GO:0005524">
    <property type="term" value="F:ATP binding"/>
    <property type="evidence" value="ECO:0007669"/>
    <property type="project" value="UniProtKB-UniRule"/>
</dbReference>
<dbReference type="Pfam" id="PF00317">
    <property type="entry name" value="Ribonuc_red_lgN"/>
    <property type="match status" value="1"/>
</dbReference>
<dbReference type="OrthoDB" id="3000483at2759"/>
<keyword evidence="8" id="KW-0472">Membrane</keyword>
<dbReference type="EC" id="1.17.4.1" evidence="7"/>
<evidence type="ECO:0000256" key="6">
    <source>
        <dbReference type="PROSITE-ProRule" id="PRU00492"/>
    </source>
</evidence>
<dbReference type="InterPro" id="IPR005144">
    <property type="entry name" value="ATP-cone_dom"/>
</dbReference>
<dbReference type="InterPro" id="IPR013509">
    <property type="entry name" value="RNR_lsu_N"/>
</dbReference>
<protein>
    <recommendedName>
        <fullName evidence="7">Ribonucleoside-diphosphate reductase</fullName>
        <ecNumber evidence="7">1.17.4.1</ecNumber>
    </recommendedName>
</protein>
<evidence type="ECO:0000313" key="11">
    <source>
        <dbReference type="Proteomes" id="UP000693970"/>
    </source>
</evidence>
<dbReference type="PANTHER" id="PTHR11573:SF6">
    <property type="entry name" value="RIBONUCLEOSIDE-DIPHOSPHATE REDUCTASE LARGE SUBUNIT"/>
    <property type="match status" value="1"/>
</dbReference>
<dbReference type="Proteomes" id="UP000693970">
    <property type="component" value="Unassembled WGS sequence"/>
</dbReference>
<evidence type="ECO:0000256" key="8">
    <source>
        <dbReference type="SAM" id="Phobius"/>
    </source>
</evidence>
<dbReference type="AlphaFoldDB" id="A0A9K3KWR6"/>
<keyword evidence="11" id="KW-1185">Reference proteome</keyword>